<dbReference type="PRINTS" id="PR00607">
    <property type="entry name" value="CYTCHROMECIE"/>
</dbReference>
<dbReference type="Gene3D" id="1.10.760.10">
    <property type="entry name" value="Cytochrome c-like domain"/>
    <property type="match status" value="1"/>
</dbReference>
<evidence type="ECO:0000313" key="9">
    <source>
        <dbReference type="Proteomes" id="UP000614272"/>
    </source>
</evidence>
<keyword evidence="6" id="KW-0732">Signal</keyword>
<organism evidence="8 9">
    <name type="scientific">Lacimicrobium alkaliphilum</name>
    <dbReference type="NCBI Taxonomy" id="1526571"/>
    <lineage>
        <taxon>Bacteria</taxon>
        <taxon>Pseudomonadati</taxon>
        <taxon>Pseudomonadota</taxon>
        <taxon>Gammaproteobacteria</taxon>
        <taxon>Alteromonadales</taxon>
        <taxon>Alteromonadaceae</taxon>
        <taxon>Lacimicrobium</taxon>
    </lineage>
</organism>
<dbReference type="SUPFAM" id="SSF46626">
    <property type="entry name" value="Cytochrome c"/>
    <property type="match status" value="1"/>
</dbReference>
<evidence type="ECO:0000256" key="1">
    <source>
        <dbReference type="ARBA" id="ARBA00022448"/>
    </source>
</evidence>
<dbReference type="InterPro" id="IPR009056">
    <property type="entry name" value="Cyt_c-like_dom"/>
</dbReference>
<dbReference type="EMBL" id="BMGJ01000023">
    <property type="protein sequence ID" value="GGD79105.1"/>
    <property type="molecule type" value="Genomic_DNA"/>
</dbReference>
<keyword evidence="9" id="KW-1185">Reference proteome</keyword>
<evidence type="ECO:0000256" key="2">
    <source>
        <dbReference type="ARBA" id="ARBA00022617"/>
    </source>
</evidence>
<comment type="caution">
    <text evidence="8">The sequence shown here is derived from an EMBL/GenBank/DDBJ whole genome shotgun (WGS) entry which is preliminary data.</text>
</comment>
<dbReference type="PANTHER" id="PTHR40942:SF4">
    <property type="entry name" value="CYTOCHROME C5"/>
    <property type="match status" value="1"/>
</dbReference>
<evidence type="ECO:0000256" key="4">
    <source>
        <dbReference type="ARBA" id="ARBA00022982"/>
    </source>
</evidence>
<protein>
    <submittedName>
        <fullName evidence="8">Mono-heme cytochrome C</fullName>
    </submittedName>
</protein>
<dbReference type="RefSeq" id="WP_099036552.1">
    <property type="nucleotide sequence ID" value="NZ_BMGJ01000023.1"/>
</dbReference>
<evidence type="ECO:0000256" key="3">
    <source>
        <dbReference type="ARBA" id="ARBA00022723"/>
    </source>
</evidence>
<evidence type="ECO:0000256" key="6">
    <source>
        <dbReference type="SAM" id="SignalP"/>
    </source>
</evidence>
<proteinExistence type="predicted"/>
<accession>A0ABQ1RTS5</accession>
<keyword evidence="3" id="KW-0479">Metal-binding</keyword>
<keyword evidence="5" id="KW-0408">Iron</keyword>
<evidence type="ECO:0000313" key="8">
    <source>
        <dbReference type="EMBL" id="GGD79105.1"/>
    </source>
</evidence>
<evidence type="ECO:0000259" key="7">
    <source>
        <dbReference type="Pfam" id="PF13442"/>
    </source>
</evidence>
<dbReference type="InterPro" id="IPR036909">
    <property type="entry name" value="Cyt_c-like_dom_sf"/>
</dbReference>
<dbReference type="InterPro" id="IPR002323">
    <property type="entry name" value="Cyt_CIE"/>
</dbReference>
<dbReference type="Pfam" id="PF13442">
    <property type="entry name" value="Cytochrome_CBB3"/>
    <property type="match status" value="1"/>
</dbReference>
<dbReference type="Proteomes" id="UP000614272">
    <property type="component" value="Unassembled WGS sequence"/>
</dbReference>
<keyword evidence="2" id="KW-0349">Heme</keyword>
<dbReference type="PANTHER" id="PTHR40942">
    <property type="match status" value="1"/>
</dbReference>
<reference evidence="9" key="1">
    <citation type="journal article" date="2019" name="Int. J. Syst. Evol. Microbiol.">
        <title>The Global Catalogue of Microorganisms (GCM) 10K type strain sequencing project: providing services to taxonomists for standard genome sequencing and annotation.</title>
        <authorList>
            <consortium name="The Broad Institute Genomics Platform"/>
            <consortium name="The Broad Institute Genome Sequencing Center for Infectious Disease"/>
            <person name="Wu L."/>
            <person name="Ma J."/>
        </authorList>
    </citation>
    <scope>NUCLEOTIDE SEQUENCE [LARGE SCALE GENOMIC DNA]</scope>
    <source>
        <strain evidence="9">CGMCC 1.12923</strain>
    </source>
</reference>
<feature type="signal peptide" evidence="6">
    <location>
        <begin position="1"/>
        <end position="23"/>
    </location>
</feature>
<name>A0ABQ1RTS5_9ALTE</name>
<sequence>MHFSTFNVAIGVALGLMAPPATAQVTPQQMQLLVNNCLQCHAAENTSAPLMGDKQAWQARLQKGRNQILRNTVEGINGMPPMGYCSACTEQDLNALIDLMLAPALEESND</sequence>
<feature type="domain" description="Cytochrome c" evidence="7">
    <location>
        <begin position="32"/>
        <end position="98"/>
    </location>
</feature>
<gene>
    <name evidence="8" type="ORF">GCM10011357_37670</name>
</gene>
<feature type="chain" id="PRO_5045356337" evidence="6">
    <location>
        <begin position="24"/>
        <end position="110"/>
    </location>
</feature>
<keyword evidence="4" id="KW-0249">Electron transport</keyword>
<keyword evidence="1" id="KW-0813">Transport</keyword>
<evidence type="ECO:0000256" key="5">
    <source>
        <dbReference type="ARBA" id="ARBA00023004"/>
    </source>
</evidence>